<reference evidence="4" key="1">
    <citation type="submission" date="2020-01" db="EMBL/GenBank/DDBJ databases">
        <authorList>
            <person name="Mishra B."/>
        </authorList>
    </citation>
    <scope>NUCLEOTIDE SEQUENCE [LARGE SCALE GENOMIC DNA]</scope>
</reference>
<dbReference type="InterPro" id="IPR001810">
    <property type="entry name" value="F-box_dom"/>
</dbReference>
<organism evidence="4 5">
    <name type="scientific">Microthlaspi erraticum</name>
    <dbReference type="NCBI Taxonomy" id="1685480"/>
    <lineage>
        <taxon>Eukaryota</taxon>
        <taxon>Viridiplantae</taxon>
        <taxon>Streptophyta</taxon>
        <taxon>Embryophyta</taxon>
        <taxon>Tracheophyta</taxon>
        <taxon>Spermatophyta</taxon>
        <taxon>Magnoliopsida</taxon>
        <taxon>eudicotyledons</taxon>
        <taxon>Gunneridae</taxon>
        <taxon>Pentapetalae</taxon>
        <taxon>rosids</taxon>
        <taxon>malvids</taxon>
        <taxon>Brassicales</taxon>
        <taxon>Brassicaceae</taxon>
        <taxon>Coluteocarpeae</taxon>
        <taxon>Microthlaspi</taxon>
    </lineage>
</organism>
<dbReference type="InterPro" id="IPR036047">
    <property type="entry name" value="F-box-like_dom_sf"/>
</dbReference>
<dbReference type="OrthoDB" id="687122at2759"/>
<evidence type="ECO:0000256" key="1">
    <source>
        <dbReference type="SAM" id="MobiDB-lite"/>
    </source>
</evidence>
<dbReference type="NCBIfam" id="TIGR01640">
    <property type="entry name" value="F_box_assoc_1"/>
    <property type="match status" value="1"/>
</dbReference>
<accession>A0A6D2JJ74</accession>
<evidence type="ECO:0000313" key="4">
    <source>
        <dbReference type="EMBL" id="CAA7041112.1"/>
    </source>
</evidence>
<feature type="region of interest" description="Disordered" evidence="1">
    <location>
        <begin position="1"/>
        <end position="31"/>
    </location>
</feature>
<dbReference type="InterPro" id="IPR013187">
    <property type="entry name" value="F-box-assoc_dom_typ3"/>
</dbReference>
<evidence type="ECO:0000259" key="3">
    <source>
        <dbReference type="SMART" id="SM00256"/>
    </source>
</evidence>
<feature type="domain" description="F-box" evidence="3">
    <location>
        <begin position="44"/>
        <end position="83"/>
    </location>
</feature>
<feature type="transmembrane region" description="Helical" evidence="2">
    <location>
        <begin position="42"/>
        <end position="58"/>
    </location>
</feature>
<feature type="compositionally biased region" description="Basic and acidic residues" evidence="1">
    <location>
        <begin position="9"/>
        <end position="23"/>
    </location>
</feature>
<proteinExistence type="predicted"/>
<keyword evidence="2" id="KW-0812">Transmembrane</keyword>
<dbReference type="InterPro" id="IPR017451">
    <property type="entry name" value="F-box-assoc_interact_dom"/>
</dbReference>
<dbReference type="Pfam" id="PF08268">
    <property type="entry name" value="FBA_3"/>
    <property type="match status" value="1"/>
</dbReference>
<dbReference type="PANTHER" id="PTHR31111">
    <property type="entry name" value="BNAA05G37150D PROTEIN-RELATED"/>
    <property type="match status" value="1"/>
</dbReference>
<keyword evidence="5" id="KW-1185">Reference proteome</keyword>
<dbReference type="Proteomes" id="UP000467841">
    <property type="component" value="Unassembled WGS sequence"/>
</dbReference>
<keyword evidence="2" id="KW-1133">Transmembrane helix</keyword>
<protein>
    <recommendedName>
        <fullName evidence="3">F-box domain-containing protein</fullName>
    </recommendedName>
</protein>
<evidence type="ECO:0000313" key="5">
    <source>
        <dbReference type="Proteomes" id="UP000467841"/>
    </source>
</evidence>
<dbReference type="AlphaFoldDB" id="A0A6D2JJ74"/>
<keyword evidence="2" id="KW-0472">Membrane</keyword>
<dbReference type="SUPFAM" id="SSF81383">
    <property type="entry name" value="F-box domain"/>
    <property type="match status" value="1"/>
</dbReference>
<dbReference type="EMBL" id="CACVBM020001240">
    <property type="protein sequence ID" value="CAA7041112.1"/>
    <property type="molecule type" value="Genomic_DNA"/>
</dbReference>
<comment type="caution">
    <text evidence="4">The sequence shown here is derived from an EMBL/GenBank/DDBJ whole genome shotgun (WGS) entry which is preliminary data.</text>
</comment>
<dbReference type="PANTHER" id="PTHR31111:SF78">
    <property type="entry name" value="F-BOX ASSOCIATED UBIQUITINATION EFFECTOR FAMILY PROTEIN"/>
    <property type="match status" value="1"/>
</dbReference>
<sequence>MAMKRKRNRSEEEVNNRKIETRSMSRKNNLANQKVGDKKNSVFLPLDLIIVIFANLPLKSIAKFLCLSKLWRSIIGGKYFIDLFMTRSLTRPSFLFTHPHLTMDNKFFHSSSHESPSSLHHNGACTTLSHDYVMPTPVRGLICCRHGQKMRVCNPSTGQVVRLLNFKTGRIGITSFLGYDPVGDVYKVLCMTRDFKVRAPVVSSQHRVVSLGPPGTSRKQKWRDIECEELPHVPATNGLCVDGVVYYGAWTNSHRQGSMIVCFDVRQEVFRRLKSPEDVEIKHHRFELLRYHGKLALVDQSYGGRVDMWVLVDVEKQEWSKDCVVVPCWLELVGLRSFRFLGTIGTGECVFVPHSLPDPYPFFVVIYDRKKGEGRRVVIPRIGVNLSREAMDPDKVMTVFLDHVESLMLL</sequence>
<dbReference type="SMART" id="SM00256">
    <property type="entry name" value="FBOX"/>
    <property type="match status" value="1"/>
</dbReference>
<evidence type="ECO:0000256" key="2">
    <source>
        <dbReference type="SAM" id="Phobius"/>
    </source>
</evidence>
<gene>
    <name evidence="4" type="ORF">MERR_LOCUS28347</name>
</gene>
<name>A0A6D2JJ74_9BRAS</name>
<dbReference type="Pfam" id="PF00646">
    <property type="entry name" value="F-box"/>
    <property type="match status" value="1"/>
</dbReference>